<dbReference type="AlphaFoldDB" id="A0A645HJ40"/>
<reference evidence="2" key="1">
    <citation type="submission" date="2019-08" db="EMBL/GenBank/DDBJ databases">
        <authorList>
            <person name="Kucharzyk K."/>
            <person name="Murdoch R.W."/>
            <person name="Higgins S."/>
            <person name="Loffler F."/>
        </authorList>
    </citation>
    <scope>NUCLEOTIDE SEQUENCE</scope>
</reference>
<evidence type="ECO:0000256" key="1">
    <source>
        <dbReference type="SAM" id="MobiDB-lite"/>
    </source>
</evidence>
<dbReference type="EMBL" id="VSSQ01094548">
    <property type="protein sequence ID" value="MPN38987.1"/>
    <property type="molecule type" value="Genomic_DNA"/>
</dbReference>
<organism evidence="2">
    <name type="scientific">bioreactor metagenome</name>
    <dbReference type="NCBI Taxonomy" id="1076179"/>
    <lineage>
        <taxon>unclassified sequences</taxon>
        <taxon>metagenomes</taxon>
        <taxon>ecological metagenomes</taxon>
    </lineage>
</organism>
<protein>
    <submittedName>
        <fullName evidence="2">Uncharacterized protein</fullName>
    </submittedName>
</protein>
<accession>A0A645HJ40</accession>
<proteinExistence type="predicted"/>
<feature type="region of interest" description="Disordered" evidence="1">
    <location>
        <begin position="96"/>
        <end position="141"/>
    </location>
</feature>
<evidence type="ECO:0000313" key="2">
    <source>
        <dbReference type="EMBL" id="MPN38987.1"/>
    </source>
</evidence>
<feature type="region of interest" description="Disordered" evidence="1">
    <location>
        <begin position="1"/>
        <end position="55"/>
    </location>
</feature>
<name>A0A645HJ40_9ZZZZ</name>
<feature type="compositionally biased region" description="Basic residues" evidence="1">
    <location>
        <begin position="28"/>
        <end position="42"/>
    </location>
</feature>
<feature type="compositionally biased region" description="Polar residues" evidence="1">
    <location>
        <begin position="15"/>
        <end position="27"/>
    </location>
</feature>
<feature type="compositionally biased region" description="Basic residues" evidence="1">
    <location>
        <begin position="129"/>
        <end position="141"/>
    </location>
</feature>
<comment type="caution">
    <text evidence="2">The sequence shown here is derived from an EMBL/GenBank/DDBJ whole genome shotgun (WGS) entry which is preliminary data.</text>
</comment>
<gene>
    <name evidence="2" type="ORF">SDC9_186512</name>
</gene>
<sequence>MQWLSTIPKAKRSRSLTGTRSTPTPNSGKRRKKAPGSLRRNRPPPETQSAVARRSFSSCWKIRSTMRHRQNSSPSNCRKFSPRANRWTFAANWLPPTSSWANSIRRSKRSTKSSPPPPSTIRCWTSVWKRPKSAKSTKKSP</sequence>